<dbReference type="GO" id="GO:0007165">
    <property type="term" value="P:signal transduction"/>
    <property type="evidence" value="ECO:0007669"/>
    <property type="project" value="UniProtKB-KW"/>
</dbReference>
<dbReference type="InterPro" id="IPR004090">
    <property type="entry name" value="Chemotax_Me-accpt_rcpt"/>
</dbReference>
<dbReference type="PRINTS" id="PR00260">
    <property type="entry name" value="CHEMTRNSDUCR"/>
</dbReference>
<dbReference type="RefSeq" id="WP_091180646.1">
    <property type="nucleotide sequence ID" value="NZ_FOMT01000001.1"/>
</dbReference>
<dbReference type="PROSITE" id="PS50111">
    <property type="entry name" value="CHEMOTAXIS_TRANSDUC_2"/>
    <property type="match status" value="1"/>
</dbReference>
<dbReference type="Proteomes" id="UP000198855">
    <property type="component" value="Unassembled WGS sequence"/>
</dbReference>
<dbReference type="SUPFAM" id="SSF58104">
    <property type="entry name" value="Methyl-accepting chemotaxis protein (MCP) signaling domain"/>
    <property type="match status" value="1"/>
</dbReference>
<dbReference type="SMART" id="SM00283">
    <property type="entry name" value="MA"/>
    <property type="match status" value="1"/>
</dbReference>
<dbReference type="AlphaFoldDB" id="A0A1I1THY7"/>
<dbReference type="PANTHER" id="PTHR32089">
    <property type="entry name" value="METHYL-ACCEPTING CHEMOTAXIS PROTEIN MCPB"/>
    <property type="match status" value="1"/>
</dbReference>
<dbReference type="Pfam" id="PF00015">
    <property type="entry name" value="MCPsignal"/>
    <property type="match status" value="1"/>
</dbReference>
<dbReference type="GO" id="GO:0016020">
    <property type="term" value="C:membrane"/>
    <property type="evidence" value="ECO:0007669"/>
    <property type="project" value="InterPro"/>
</dbReference>
<protein>
    <submittedName>
        <fullName evidence="6">Methyl-accepting chemotaxis protein</fullName>
    </submittedName>
</protein>
<feature type="transmembrane region" description="Helical" evidence="4">
    <location>
        <begin position="213"/>
        <end position="234"/>
    </location>
</feature>
<feature type="transmembrane region" description="Helical" evidence="4">
    <location>
        <begin position="25"/>
        <end position="48"/>
    </location>
</feature>
<organism evidence="6 7">
    <name type="scientific">Paenibacillus catalpae</name>
    <dbReference type="NCBI Taxonomy" id="1045775"/>
    <lineage>
        <taxon>Bacteria</taxon>
        <taxon>Bacillati</taxon>
        <taxon>Bacillota</taxon>
        <taxon>Bacilli</taxon>
        <taxon>Bacillales</taxon>
        <taxon>Paenibacillaceae</taxon>
        <taxon>Paenibacillus</taxon>
    </lineage>
</organism>
<evidence type="ECO:0000313" key="7">
    <source>
        <dbReference type="Proteomes" id="UP000198855"/>
    </source>
</evidence>
<dbReference type="GO" id="GO:0004888">
    <property type="term" value="F:transmembrane signaling receptor activity"/>
    <property type="evidence" value="ECO:0007669"/>
    <property type="project" value="InterPro"/>
</dbReference>
<sequence length="592" mass="65333">MKERVKKALQWLSSRNQLLGGRRKIGVRLLLLTGIITLFNVVAGAFIYTQNLSVSHAVKEANTLTSAQREYEGISNTLLQTLLLMINSIENNNDTENAEAVDPKERLADMPSQLEHLKETFAKLDRMFPAEAEQQTYIGQANIYEIAYNDLKSSNVTQFENVTAEMKSALVLRLVNIYLNELEFANQNVNGRITVDAAHTDKNLSDSVDTANIIILINVLILAIIPFLFTMGLVRSIKAGLQGIMGRIHAYQHNDFTYNKSLERKDEFGDIDRSLAAMGDNLRATVKATLSVSQTVLQMSNQMGEMIGRNRTASEGVKGQIDLGTTVLLSQYDDATSISAVTEQISASSQEIAASSDYINKDMQQMRDDSHTGSVDMEGVVQMVNQTVEQFNQVTEAFNRITERYSNVSKFLQSIQDVNTQTNLLSLNASIESARAGEHGRGFAVVAEEIRKLSGQTDLISKNISKEMHLIQEDVATSSKSMGAFAEVIFSTKQASIAASDVFRGLEKQSNTLSEQVSEISTAINEITTGITHIVTAVDKLLQTSSDVNGKMEQMGHLSVEQNNISDDLQGMAQNLQQSSYELKEKAAIFKV</sequence>
<evidence type="ECO:0000259" key="5">
    <source>
        <dbReference type="PROSITE" id="PS50111"/>
    </source>
</evidence>
<dbReference type="Gene3D" id="1.10.287.950">
    <property type="entry name" value="Methyl-accepting chemotaxis protein"/>
    <property type="match status" value="1"/>
</dbReference>
<accession>A0A1I1THY7</accession>
<dbReference type="InterPro" id="IPR004089">
    <property type="entry name" value="MCPsignal_dom"/>
</dbReference>
<evidence type="ECO:0000313" key="6">
    <source>
        <dbReference type="EMBL" id="SFD58125.1"/>
    </source>
</evidence>
<dbReference type="GO" id="GO:0006935">
    <property type="term" value="P:chemotaxis"/>
    <property type="evidence" value="ECO:0007669"/>
    <property type="project" value="InterPro"/>
</dbReference>
<evidence type="ECO:0000256" key="1">
    <source>
        <dbReference type="ARBA" id="ARBA00023224"/>
    </source>
</evidence>
<keyword evidence="1 3" id="KW-0807">Transducer</keyword>
<keyword evidence="4" id="KW-1133">Transmembrane helix</keyword>
<proteinExistence type="inferred from homology"/>
<reference evidence="7" key="1">
    <citation type="submission" date="2016-10" db="EMBL/GenBank/DDBJ databases">
        <authorList>
            <person name="Varghese N."/>
            <person name="Submissions S."/>
        </authorList>
    </citation>
    <scope>NUCLEOTIDE SEQUENCE [LARGE SCALE GENOMIC DNA]</scope>
    <source>
        <strain evidence="7">CGMCC 1.10784</strain>
    </source>
</reference>
<dbReference type="STRING" id="1045775.SAMN05216378_0518"/>
<dbReference type="PANTHER" id="PTHR32089:SF112">
    <property type="entry name" value="LYSOZYME-LIKE PROTEIN-RELATED"/>
    <property type="match status" value="1"/>
</dbReference>
<keyword evidence="7" id="KW-1185">Reference proteome</keyword>
<keyword evidence="4" id="KW-0812">Transmembrane</keyword>
<evidence type="ECO:0000256" key="4">
    <source>
        <dbReference type="SAM" id="Phobius"/>
    </source>
</evidence>
<evidence type="ECO:0000256" key="3">
    <source>
        <dbReference type="PROSITE-ProRule" id="PRU00284"/>
    </source>
</evidence>
<comment type="similarity">
    <text evidence="2">Belongs to the methyl-accepting chemotaxis (MCP) protein family.</text>
</comment>
<name>A0A1I1THY7_9BACL</name>
<gene>
    <name evidence="6" type="ORF">SAMN05216378_0518</name>
</gene>
<evidence type="ECO:0000256" key="2">
    <source>
        <dbReference type="ARBA" id="ARBA00029447"/>
    </source>
</evidence>
<dbReference type="OrthoDB" id="2803178at2"/>
<dbReference type="EMBL" id="FOMT01000001">
    <property type="protein sequence ID" value="SFD58125.1"/>
    <property type="molecule type" value="Genomic_DNA"/>
</dbReference>
<keyword evidence="4" id="KW-0472">Membrane</keyword>
<feature type="domain" description="Methyl-accepting transducer" evidence="5">
    <location>
        <begin position="330"/>
        <end position="542"/>
    </location>
</feature>